<gene>
    <name evidence="2" type="ordered locus">Snas_5569</name>
</gene>
<dbReference type="EMBL" id="CP001778">
    <property type="protein sequence ID" value="ADD45200.1"/>
    <property type="molecule type" value="Genomic_DNA"/>
</dbReference>
<evidence type="ECO:0000313" key="2">
    <source>
        <dbReference type="EMBL" id="ADD45200.1"/>
    </source>
</evidence>
<dbReference type="AlphaFoldDB" id="D3PWX6"/>
<dbReference type="RefSeq" id="WP_013020771.1">
    <property type="nucleotide sequence ID" value="NC_013947.1"/>
</dbReference>
<feature type="transmembrane region" description="Helical" evidence="1">
    <location>
        <begin position="12"/>
        <end position="33"/>
    </location>
</feature>
<reference evidence="2 3" key="1">
    <citation type="journal article" date="2009" name="Stand. Genomic Sci.">
        <title>Complete genome sequence of Stackebrandtia nassauensis type strain (LLR-40K-21).</title>
        <authorList>
            <person name="Munk C."/>
            <person name="Lapidus A."/>
            <person name="Copeland A."/>
            <person name="Jando M."/>
            <person name="Mayilraj S."/>
            <person name="Glavina Del Rio T."/>
            <person name="Nolan M."/>
            <person name="Chen F."/>
            <person name="Lucas S."/>
            <person name="Tice H."/>
            <person name="Cheng J.F."/>
            <person name="Han C."/>
            <person name="Detter J.C."/>
            <person name="Bruce D."/>
            <person name="Goodwin L."/>
            <person name="Chain P."/>
            <person name="Pitluck S."/>
            <person name="Goker M."/>
            <person name="Ovchinikova G."/>
            <person name="Pati A."/>
            <person name="Ivanova N."/>
            <person name="Mavromatis K."/>
            <person name="Chen A."/>
            <person name="Palaniappan K."/>
            <person name="Land M."/>
            <person name="Hauser L."/>
            <person name="Chang Y.J."/>
            <person name="Jeffries C.D."/>
            <person name="Bristow J."/>
            <person name="Eisen J.A."/>
            <person name="Markowitz V."/>
            <person name="Hugenholtz P."/>
            <person name="Kyrpides N.C."/>
            <person name="Klenk H.P."/>
        </authorList>
    </citation>
    <scope>NUCLEOTIDE SEQUENCE [LARGE SCALE GENOMIC DNA]</scope>
    <source>
        <strain evidence="3">DSM 44728 / CIP 108903 / NRRL B-16338 / NBRC 102104 / LLR-40K-21</strain>
    </source>
</reference>
<evidence type="ECO:0000256" key="1">
    <source>
        <dbReference type="SAM" id="Phobius"/>
    </source>
</evidence>
<evidence type="ECO:0000313" key="3">
    <source>
        <dbReference type="Proteomes" id="UP000000844"/>
    </source>
</evidence>
<keyword evidence="3" id="KW-1185">Reference proteome</keyword>
<protein>
    <submittedName>
        <fullName evidence="2">Uncharacterized protein</fullName>
    </submittedName>
</protein>
<name>D3PWX6_STANL</name>
<dbReference type="STRING" id="446470.Snas_5569"/>
<sequence length="73" mass="7584">MTEEQQQQRKTYIGVGLGFLAAFVVAIAMFALLDVPASIFTKVISGGLLIGAVASFGGAARIKRDAKRTAGPS</sequence>
<keyword evidence="1" id="KW-0472">Membrane</keyword>
<dbReference type="OrthoDB" id="9966452at2"/>
<dbReference type="Proteomes" id="UP000000844">
    <property type="component" value="Chromosome"/>
</dbReference>
<organism evidence="2 3">
    <name type="scientific">Stackebrandtia nassauensis (strain DSM 44728 / CIP 108903 / NRRL B-16338 / NBRC 102104 / LLR-40K-21)</name>
    <dbReference type="NCBI Taxonomy" id="446470"/>
    <lineage>
        <taxon>Bacteria</taxon>
        <taxon>Bacillati</taxon>
        <taxon>Actinomycetota</taxon>
        <taxon>Actinomycetes</taxon>
        <taxon>Glycomycetales</taxon>
        <taxon>Glycomycetaceae</taxon>
        <taxon>Stackebrandtia</taxon>
    </lineage>
</organism>
<keyword evidence="1" id="KW-1133">Transmembrane helix</keyword>
<proteinExistence type="predicted"/>
<feature type="transmembrane region" description="Helical" evidence="1">
    <location>
        <begin position="39"/>
        <end position="60"/>
    </location>
</feature>
<dbReference type="HOGENOM" id="CLU_2703053_0_0_11"/>
<keyword evidence="1" id="KW-0812">Transmembrane</keyword>
<dbReference type="KEGG" id="sna:Snas_5569"/>
<accession>D3PWX6</accession>